<protein>
    <submittedName>
        <fullName evidence="7">LptF/LptG family permease</fullName>
    </submittedName>
</protein>
<dbReference type="AlphaFoldDB" id="A0A9D9GYC5"/>
<reference evidence="7" key="1">
    <citation type="submission" date="2020-10" db="EMBL/GenBank/DDBJ databases">
        <authorList>
            <person name="Gilroy R."/>
        </authorList>
    </citation>
    <scope>NUCLEOTIDE SEQUENCE</scope>
    <source>
        <strain evidence="7">15467</strain>
    </source>
</reference>
<feature type="transmembrane region" description="Helical" evidence="6">
    <location>
        <begin position="341"/>
        <end position="362"/>
    </location>
</feature>
<keyword evidence="3 6" id="KW-0812">Transmembrane</keyword>
<evidence type="ECO:0000313" key="8">
    <source>
        <dbReference type="Proteomes" id="UP000823635"/>
    </source>
</evidence>
<dbReference type="InterPro" id="IPR005495">
    <property type="entry name" value="LptG/LptF_permease"/>
</dbReference>
<keyword evidence="4 6" id="KW-1133">Transmembrane helix</keyword>
<dbReference type="Pfam" id="PF03739">
    <property type="entry name" value="LptF_LptG"/>
    <property type="match status" value="1"/>
</dbReference>
<keyword evidence="2" id="KW-1003">Cell membrane</keyword>
<evidence type="ECO:0000256" key="5">
    <source>
        <dbReference type="ARBA" id="ARBA00023136"/>
    </source>
</evidence>
<organism evidence="7 8">
    <name type="scientific">Candidatus Egerieousia excrementavium</name>
    <dbReference type="NCBI Taxonomy" id="2840778"/>
    <lineage>
        <taxon>Bacteria</taxon>
        <taxon>Pseudomonadati</taxon>
        <taxon>Bacteroidota</taxon>
        <taxon>Bacteroidia</taxon>
        <taxon>Bacteroidales</taxon>
        <taxon>Candidatus Egerieousia</taxon>
    </lineage>
</organism>
<dbReference type="PANTHER" id="PTHR33529">
    <property type="entry name" value="SLR0882 PROTEIN-RELATED"/>
    <property type="match status" value="1"/>
</dbReference>
<name>A0A9D9GYC5_9BACT</name>
<evidence type="ECO:0000256" key="4">
    <source>
        <dbReference type="ARBA" id="ARBA00022989"/>
    </source>
</evidence>
<comment type="caution">
    <text evidence="7">The sequence shown here is derived from an EMBL/GenBank/DDBJ whole genome shotgun (WGS) entry which is preliminary data.</text>
</comment>
<dbReference type="GO" id="GO:0043190">
    <property type="term" value="C:ATP-binding cassette (ABC) transporter complex"/>
    <property type="evidence" value="ECO:0007669"/>
    <property type="project" value="TreeGrafter"/>
</dbReference>
<evidence type="ECO:0000256" key="1">
    <source>
        <dbReference type="ARBA" id="ARBA00004651"/>
    </source>
</evidence>
<dbReference type="GO" id="GO:0015920">
    <property type="term" value="P:lipopolysaccharide transport"/>
    <property type="evidence" value="ECO:0007669"/>
    <property type="project" value="TreeGrafter"/>
</dbReference>
<sequence>MDYNFKITILDRYIIRKFIGTFFFALLLIIVIVIIFDISEHIADFVDNHAPLKEIAFKYYGNFIPKFVNMFSPMFVFIAVIFFTSKLASNSEIVAILAGGISFKRLMYPYFISATVIALFSLVLNLFLIPPANKGRQEFQSKYIKTKFENTNRDMHYQMSPGNFLYVESFSVWNKTAYRFTLETIEDHRLVSKLSAESAAWDSTKNCWALRNYHLRKYVNGKEILTSGKTLDTAVVITVEDFMRKKNVVEELNFFKLNDLIETQKLRGDKMVMYAQIEKHTRFAMPFSAFILTLIGVSLSSKKRRGGIGLNIGVGIALSFSYILFMQFSQMFVYTGTLPPAVALWIPNILYAFIGAFLYRIAPK</sequence>
<evidence type="ECO:0000256" key="6">
    <source>
        <dbReference type="SAM" id="Phobius"/>
    </source>
</evidence>
<evidence type="ECO:0000313" key="7">
    <source>
        <dbReference type="EMBL" id="MBO8429591.1"/>
    </source>
</evidence>
<feature type="transmembrane region" description="Helical" evidence="6">
    <location>
        <begin position="106"/>
        <end position="129"/>
    </location>
</feature>
<evidence type="ECO:0000256" key="2">
    <source>
        <dbReference type="ARBA" id="ARBA00022475"/>
    </source>
</evidence>
<keyword evidence="5 6" id="KW-0472">Membrane</keyword>
<gene>
    <name evidence="7" type="ORF">IAC68_06655</name>
</gene>
<comment type="subcellular location">
    <subcellularLocation>
        <location evidence="1">Cell membrane</location>
        <topology evidence="1">Multi-pass membrane protein</topology>
    </subcellularLocation>
</comment>
<feature type="transmembrane region" description="Helical" evidence="6">
    <location>
        <begin position="283"/>
        <end position="301"/>
    </location>
</feature>
<accession>A0A9D9GYC5</accession>
<dbReference type="PANTHER" id="PTHR33529:SF8">
    <property type="entry name" value="PERMEASE, YJGP_YJGQ FAMILY"/>
    <property type="match status" value="1"/>
</dbReference>
<dbReference type="Proteomes" id="UP000823635">
    <property type="component" value="Unassembled WGS sequence"/>
</dbReference>
<feature type="transmembrane region" description="Helical" evidence="6">
    <location>
        <begin position="308"/>
        <end position="329"/>
    </location>
</feature>
<feature type="transmembrane region" description="Helical" evidence="6">
    <location>
        <begin position="63"/>
        <end position="85"/>
    </location>
</feature>
<dbReference type="EMBL" id="JADINB010000143">
    <property type="protein sequence ID" value="MBO8429591.1"/>
    <property type="molecule type" value="Genomic_DNA"/>
</dbReference>
<reference evidence="7" key="2">
    <citation type="journal article" date="2021" name="PeerJ">
        <title>Extensive microbial diversity within the chicken gut microbiome revealed by metagenomics and culture.</title>
        <authorList>
            <person name="Gilroy R."/>
            <person name="Ravi A."/>
            <person name="Getino M."/>
            <person name="Pursley I."/>
            <person name="Horton D.L."/>
            <person name="Alikhan N.F."/>
            <person name="Baker D."/>
            <person name="Gharbi K."/>
            <person name="Hall N."/>
            <person name="Watson M."/>
            <person name="Adriaenssens E.M."/>
            <person name="Foster-Nyarko E."/>
            <person name="Jarju S."/>
            <person name="Secka A."/>
            <person name="Antonio M."/>
            <person name="Oren A."/>
            <person name="Chaudhuri R.R."/>
            <person name="La Ragione R."/>
            <person name="Hildebrand F."/>
            <person name="Pallen M.J."/>
        </authorList>
    </citation>
    <scope>NUCLEOTIDE SEQUENCE</scope>
    <source>
        <strain evidence="7">15467</strain>
    </source>
</reference>
<evidence type="ECO:0000256" key="3">
    <source>
        <dbReference type="ARBA" id="ARBA00022692"/>
    </source>
</evidence>
<proteinExistence type="predicted"/>
<feature type="transmembrane region" description="Helical" evidence="6">
    <location>
        <begin position="21"/>
        <end position="43"/>
    </location>
</feature>